<feature type="transmembrane region" description="Helical" evidence="1">
    <location>
        <begin position="45"/>
        <end position="64"/>
    </location>
</feature>
<reference evidence="2 3" key="1">
    <citation type="submission" date="2019-03" db="EMBL/GenBank/DDBJ databases">
        <title>Genomic Encyclopedia of Type Strains, Phase IV (KMG-IV): sequencing the most valuable type-strain genomes for metagenomic binning, comparative biology and taxonomic classification.</title>
        <authorList>
            <person name="Goeker M."/>
        </authorList>
    </citation>
    <scope>NUCLEOTIDE SEQUENCE [LARGE SCALE GENOMIC DNA]</scope>
    <source>
        <strain evidence="2 3">DSM 100433</strain>
    </source>
</reference>
<comment type="caution">
    <text evidence="2">The sequence shown here is derived from an EMBL/GenBank/DDBJ whole genome shotgun (WGS) entry which is preliminary data.</text>
</comment>
<keyword evidence="1" id="KW-0812">Transmembrane</keyword>
<dbReference type="InterPro" id="IPR009577">
    <property type="entry name" value="Sm_multidrug_ex"/>
</dbReference>
<dbReference type="Proteomes" id="UP000294682">
    <property type="component" value="Unassembled WGS sequence"/>
</dbReference>
<protein>
    <submittedName>
        <fullName evidence="2">Membrane protein</fullName>
    </submittedName>
</protein>
<name>A0A9X8UJJ6_9FIRM</name>
<feature type="transmembrane region" description="Helical" evidence="1">
    <location>
        <begin position="101"/>
        <end position="127"/>
    </location>
</feature>
<evidence type="ECO:0000313" key="3">
    <source>
        <dbReference type="Proteomes" id="UP000294682"/>
    </source>
</evidence>
<accession>A0A9X8UJJ6</accession>
<gene>
    <name evidence="2" type="ORF">EDD78_10440</name>
</gene>
<dbReference type="EMBL" id="SLUK01000004">
    <property type="protein sequence ID" value="TCL43706.1"/>
    <property type="molecule type" value="Genomic_DNA"/>
</dbReference>
<dbReference type="Pfam" id="PF06695">
    <property type="entry name" value="Sm_multidrug_ex"/>
    <property type="match status" value="1"/>
</dbReference>
<dbReference type="AlphaFoldDB" id="A0A9X8UJJ6"/>
<dbReference type="PANTHER" id="PTHR36007">
    <property type="entry name" value="TRANSPORT PROTEIN-RELATED"/>
    <property type="match status" value="1"/>
</dbReference>
<feature type="transmembrane region" description="Helical" evidence="1">
    <location>
        <begin position="12"/>
        <end position="39"/>
    </location>
</feature>
<dbReference type="RefSeq" id="WP_079698337.1">
    <property type="nucleotide sequence ID" value="NZ_SLUK01000004.1"/>
</dbReference>
<dbReference type="PANTHER" id="PTHR36007:SF2">
    <property type="entry name" value="TRANSPORT PROTEIN-RELATED"/>
    <property type="match status" value="1"/>
</dbReference>
<feature type="transmembrane region" description="Helical" evidence="1">
    <location>
        <begin position="133"/>
        <end position="160"/>
    </location>
</feature>
<keyword evidence="1" id="KW-0472">Membrane</keyword>
<evidence type="ECO:0000256" key="1">
    <source>
        <dbReference type="SAM" id="Phobius"/>
    </source>
</evidence>
<organism evidence="2 3">
    <name type="scientific">Harryflintia acetispora</name>
    <dbReference type="NCBI Taxonomy" id="1849041"/>
    <lineage>
        <taxon>Bacteria</taxon>
        <taxon>Bacillati</taxon>
        <taxon>Bacillota</taxon>
        <taxon>Clostridia</taxon>
        <taxon>Eubacteriales</taxon>
        <taxon>Oscillospiraceae</taxon>
        <taxon>Harryflintia</taxon>
    </lineage>
</organism>
<proteinExistence type="predicted"/>
<evidence type="ECO:0000313" key="2">
    <source>
        <dbReference type="EMBL" id="TCL43706.1"/>
    </source>
</evidence>
<dbReference type="OrthoDB" id="360192at2"/>
<keyword evidence="3" id="KW-1185">Reference proteome</keyword>
<keyword evidence="1" id="KW-1133">Transmembrane helix</keyword>
<sequence>MLDFLLSSLQDYPYLYVFLISMLPIIELRGGMIAAITALGLPFPSSYLVCVIGNLLPVPFLLLFGERVLVWCAKLPKIGGFFSRILVKADEKAHKIGKWELLGLMIFVAIPLPGSGAWTGSVIATLLRLRPLYAFFAIALGVLLAGVIMGFASFGLLGVLQAVLS</sequence>